<dbReference type="AlphaFoldDB" id="A0A2P6AQU8"/>
<keyword evidence="1" id="KW-1133">Transmembrane helix</keyword>
<organism evidence="2 3">
    <name type="scientific">Amnimonas aquatica</name>
    <dbReference type="NCBI Taxonomy" id="2094561"/>
    <lineage>
        <taxon>Bacteria</taxon>
        <taxon>Pseudomonadati</taxon>
        <taxon>Pseudomonadota</taxon>
        <taxon>Gammaproteobacteria</taxon>
        <taxon>Moraxellales</taxon>
        <taxon>Moraxellaceae</taxon>
        <taxon>Amnimonas</taxon>
    </lineage>
</organism>
<evidence type="ECO:0000256" key="1">
    <source>
        <dbReference type="SAM" id="Phobius"/>
    </source>
</evidence>
<dbReference type="EMBL" id="PTQZ01000255">
    <property type="protein sequence ID" value="PQA32900.1"/>
    <property type="molecule type" value="Genomic_DNA"/>
</dbReference>
<dbReference type="OrthoDB" id="8969205at2"/>
<comment type="caution">
    <text evidence="2">The sequence shown here is derived from an EMBL/GenBank/DDBJ whole genome shotgun (WGS) entry which is preliminary data.</text>
</comment>
<feature type="transmembrane region" description="Helical" evidence="1">
    <location>
        <begin position="40"/>
        <end position="58"/>
    </location>
</feature>
<dbReference type="RefSeq" id="WP_105193188.1">
    <property type="nucleotide sequence ID" value="NZ_PTQZ01000255.1"/>
</dbReference>
<accession>A0A2P6AQU8</accession>
<name>A0A2P6AQU8_9GAMM</name>
<gene>
    <name evidence="2" type="ORF">C5O18_08725</name>
</gene>
<proteinExistence type="predicted"/>
<sequence length="66" mass="7535">MSRRPGNSFMQLWGAPLLLSVLTLIGLVSALTGDGGLHYWVSWLLLGLPVVLCAWYAWRPQRKRRR</sequence>
<evidence type="ECO:0000313" key="2">
    <source>
        <dbReference type="EMBL" id="PQA32900.1"/>
    </source>
</evidence>
<keyword evidence="1" id="KW-0472">Membrane</keyword>
<keyword evidence="3" id="KW-1185">Reference proteome</keyword>
<keyword evidence="1" id="KW-0812">Transmembrane</keyword>
<evidence type="ECO:0000313" key="3">
    <source>
        <dbReference type="Proteomes" id="UP000243900"/>
    </source>
</evidence>
<protein>
    <recommendedName>
        <fullName evidence="4">DUF4175 domain-containing protein</fullName>
    </recommendedName>
</protein>
<evidence type="ECO:0008006" key="4">
    <source>
        <dbReference type="Google" id="ProtNLM"/>
    </source>
</evidence>
<dbReference type="Proteomes" id="UP000243900">
    <property type="component" value="Unassembled WGS sequence"/>
</dbReference>
<reference evidence="3" key="1">
    <citation type="submission" date="2018-02" db="EMBL/GenBank/DDBJ databases">
        <title>Genome sequencing of Solimonas sp. HR-BB.</title>
        <authorList>
            <person name="Lee Y."/>
            <person name="Jeon C.O."/>
        </authorList>
    </citation>
    <scope>NUCLEOTIDE SEQUENCE [LARGE SCALE GENOMIC DNA]</scope>
    <source>
        <strain evidence="3">HR-E</strain>
    </source>
</reference>